<dbReference type="AlphaFoldDB" id="A0A9X3B579"/>
<organism evidence="9 10">
    <name type="scientific">Chelativorans petroleitrophicus</name>
    <dbReference type="NCBI Taxonomy" id="2975484"/>
    <lineage>
        <taxon>Bacteria</taxon>
        <taxon>Pseudomonadati</taxon>
        <taxon>Pseudomonadota</taxon>
        <taxon>Alphaproteobacteria</taxon>
        <taxon>Hyphomicrobiales</taxon>
        <taxon>Phyllobacteriaceae</taxon>
        <taxon>Chelativorans</taxon>
    </lineage>
</organism>
<dbReference type="GO" id="GO:0005737">
    <property type="term" value="C:cytoplasm"/>
    <property type="evidence" value="ECO:0007669"/>
    <property type="project" value="UniProtKB-SubCell"/>
</dbReference>
<dbReference type="NCBIfam" id="TIGR02273">
    <property type="entry name" value="16S_RimM"/>
    <property type="match status" value="1"/>
</dbReference>
<evidence type="ECO:0000256" key="5">
    <source>
        <dbReference type="HAMAP-Rule" id="MF_00014"/>
    </source>
</evidence>
<comment type="function">
    <text evidence="5">An accessory protein needed during the final step in the assembly of 30S ribosomal subunit, possibly for assembly of the head region. Essential for efficient processing of 16S rRNA. May be needed both before and after RbfA during the maturation of 16S rRNA. It has affinity for free ribosomal 30S subunits but not for 70S ribosomes.</text>
</comment>
<keyword evidence="4 5" id="KW-0143">Chaperone</keyword>
<evidence type="ECO:0000313" key="9">
    <source>
        <dbReference type="EMBL" id="MCT8988718.1"/>
    </source>
</evidence>
<dbReference type="Gene3D" id="2.40.30.60">
    <property type="entry name" value="RimM"/>
    <property type="match status" value="1"/>
</dbReference>
<comment type="caution">
    <text evidence="9">The sequence shown here is derived from an EMBL/GenBank/DDBJ whole genome shotgun (WGS) entry which is preliminary data.</text>
</comment>
<evidence type="ECO:0000256" key="3">
    <source>
        <dbReference type="ARBA" id="ARBA00022552"/>
    </source>
</evidence>
<dbReference type="InterPro" id="IPR056792">
    <property type="entry name" value="PRC_RimM"/>
</dbReference>
<keyword evidence="2 5" id="KW-0690">Ribosome biogenesis</keyword>
<dbReference type="RefSeq" id="WP_261513322.1">
    <property type="nucleotide sequence ID" value="NZ_JAODNV010000001.1"/>
</dbReference>
<dbReference type="Pfam" id="PF01782">
    <property type="entry name" value="RimM"/>
    <property type="match status" value="1"/>
</dbReference>
<feature type="region of interest" description="Disordered" evidence="6">
    <location>
        <begin position="166"/>
        <end position="197"/>
    </location>
</feature>
<comment type="subcellular location">
    <subcellularLocation>
        <location evidence="5">Cytoplasm</location>
    </subcellularLocation>
</comment>
<evidence type="ECO:0000313" key="10">
    <source>
        <dbReference type="Proteomes" id="UP001149009"/>
    </source>
</evidence>
<dbReference type="InterPro" id="IPR009000">
    <property type="entry name" value="Transl_B-barrel_sf"/>
</dbReference>
<feature type="domain" description="RimM N-terminal" evidence="7">
    <location>
        <begin position="10"/>
        <end position="87"/>
    </location>
</feature>
<dbReference type="Pfam" id="PF24986">
    <property type="entry name" value="PRC_RimM"/>
    <property type="match status" value="1"/>
</dbReference>
<dbReference type="InterPro" id="IPR011033">
    <property type="entry name" value="PRC_barrel-like_sf"/>
</dbReference>
<keyword evidence="10" id="KW-1185">Reference proteome</keyword>
<proteinExistence type="inferred from homology"/>
<feature type="compositionally biased region" description="Basic residues" evidence="6">
    <location>
        <begin position="180"/>
        <end position="191"/>
    </location>
</feature>
<dbReference type="GO" id="GO:0043022">
    <property type="term" value="F:ribosome binding"/>
    <property type="evidence" value="ECO:0007669"/>
    <property type="project" value="InterPro"/>
</dbReference>
<evidence type="ECO:0000256" key="4">
    <source>
        <dbReference type="ARBA" id="ARBA00023186"/>
    </source>
</evidence>
<keyword evidence="1 5" id="KW-0963">Cytoplasm</keyword>
<dbReference type="Gene3D" id="2.30.30.240">
    <property type="entry name" value="PRC-barrel domain"/>
    <property type="match status" value="1"/>
</dbReference>
<dbReference type="SUPFAM" id="SSF50447">
    <property type="entry name" value="Translation proteins"/>
    <property type="match status" value="1"/>
</dbReference>
<dbReference type="PANTHER" id="PTHR33692">
    <property type="entry name" value="RIBOSOME MATURATION FACTOR RIMM"/>
    <property type="match status" value="1"/>
</dbReference>
<evidence type="ECO:0000256" key="2">
    <source>
        <dbReference type="ARBA" id="ARBA00022517"/>
    </source>
</evidence>
<comment type="similarity">
    <text evidence="5">Belongs to the RimM family.</text>
</comment>
<evidence type="ECO:0000259" key="8">
    <source>
        <dbReference type="Pfam" id="PF24986"/>
    </source>
</evidence>
<gene>
    <name evidence="5 9" type="primary">rimM</name>
    <name evidence="9" type="ORF">NYR54_00195</name>
</gene>
<dbReference type="InterPro" id="IPR011961">
    <property type="entry name" value="RimM"/>
</dbReference>
<evidence type="ECO:0000259" key="7">
    <source>
        <dbReference type="Pfam" id="PF01782"/>
    </source>
</evidence>
<dbReference type="GO" id="GO:0042274">
    <property type="term" value="P:ribosomal small subunit biogenesis"/>
    <property type="evidence" value="ECO:0007669"/>
    <property type="project" value="UniProtKB-UniRule"/>
</dbReference>
<dbReference type="InterPro" id="IPR036976">
    <property type="entry name" value="RimM_N_sf"/>
</dbReference>
<feature type="domain" description="Ribosome maturation factor RimM PRC barrel" evidence="8">
    <location>
        <begin position="101"/>
        <end position="161"/>
    </location>
</feature>
<sequence>MAKPGKPVQLGIIGAPFGVRGELRVKTFTEDPLALGSYGPLTTGSGRVLEVAGIRPAKGVAIVRFKGVGDRNTAEVLRGEALFVDRAALPEALEEEEYYHADLIGLQVVDESGKEVGRIVAIHNFGAGDVLEVQPGTGSTVMISFTRDAVPRVDVKEGTVGIDRAAAGLDGTAEREAPQRSRRARPARKMKSAGGAS</sequence>
<accession>A0A9X3B579</accession>
<evidence type="ECO:0000256" key="6">
    <source>
        <dbReference type="SAM" id="MobiDB-lite"/>
    </source>
</evidence>
<reference evidence="9" key="1">
    <citation type="submission" date="2022-08" db="EMBL/GenBank/DDBJ databases">
        <title>Chelativorans sichuanense sp. nov., a paraffin oil-degrading bacterium isolated from a mixture of oil-based drill cuttings and paddy soil.</title>
        <authorList>
            <person name="Yu J."/>
            <person name="Liu H."/>
            <person name="Chen Q."/>
        </authorList>
    </citation>
    <scope>NUCLEOTIDE SEQUENCE</scope>
    <source>
        <strain evidence="9">SCAU 2101</strain>
    </source>
</reference>
<dbReference type="Proteomes" id="UP001149009">
    <property type="component" value="Unassembled WGS sequence"/>
</dbReference>
<dbReference type="GO" id="GO:0006364">
    <property type="term" value="P:rRNA processing"/>
    <property type="evidence" value="ECO:0007669"/>
    <property type="project" value="UniProtKB-UniRule"/>
</dbReference>
<dbReference type="GO" id="GO:0005840">
    <property type="term" value="C:ribosome"/>
    <property type="evidence" value="ECO:0007669"/>
    <property type="project" value="InterPro"/>
</dbReference>
<keyword evidence="3 5" id="KW-0698">rRNA processing</keyword>
<dbReference type="InterPro" id="IPR002676">
    <property type="entry name" value="RimM_N"/>
</dbReference>
<dbReference type="HAMAP" id="MF_00014">
    <property type="entry name" value="Ribosome_mat_RimM"/>
    <property type="match status" value="1"/>
</dbReference>
<comment type="domain">
    <text evidence="5">The PRC barrel domain binds ribosomal protein uS19.</text>
</comment>
<comment type="subunit">
    <text evidence="5">Binds ribosomal protein uS19.</text>
</comment>
<evidence type="ECO:0000256" key="1">
    <source>
        <dbReference type="ARBA" id="ARBA00022490"/>
    </source>
</evidence>
<protein>
    <recommendedName>
        <fullName evidence="5">Ribosome maturation factor RimM</fullName>
    </recommendedName>
</protein>
<name>A0A9X3B579_9HYPH</name>
<dbReference type="PANTHER" id="PTHR33692:SF1">
    <property type="entry name" value="RIBOSOME MATURATION FACTOR RIMM"/>
    <property type="match status" value="1"/>
</dbReference>
<dbReference type="EMBL" id="JAODNV010000001">
    <property type="protein sequence ID" value="MCT8988718.1"/>
    <property type="molecule type" value="Genomic_DNA"/>
</dbReference>
<dbReference type="SUPFAM" id="SSF50346">
    <property type="entry name" value="PRC-barrel domain"/>
    <property type="match status" value="1"/>
</dbReference>